<dbReference type="Proteomes" id="UP001219037">
    <property type="component" value="Chromosome"/>
</dbReference>
<dbReference type="Pfam" id="PF00899">
    <property type="entry name" value="ThiF"/>
    <property type="match status" value="1"/>
</dbReference>
<keyword evidence="3" id="KW-1185">Reference proteome</keyword>
<keyword evidence="2" id="KW-0808">Transferase</keyword>
<accession>A0ABY8H3R7</accession>
<name>A0ABY8H3R7_9MICC</name>
<dbReference type="InterPro" id="IPR035985">
    <property type="entry name" value="Ubiquitin-activating_enz"/>
</dbReference>
<dbReference type="RefSeq" id="WP_270104890.1">
    <property type="nucleotide sequence ID" value="NZ_CP121252.1"/>
</dbReference>
<dbReference type="GO" id="GO:0016779">
    <property type="term" value="F:nucleotidyltransferase activity"/>
    <property type="evidence" value="ECO:0007669"/>
    <property type="project" value="UniProtKB-KW"/>
</dbReference>
<organism evidence="2 3">
    <name type="scientific">Citricoccus muralis</name>
    <dbReference type="NCBI Taxonomy" id="169134"/>
    <lineage>
        <taxon>Bacteria</taxon>
        <taxon>Bacillati</taxon>
        <taxon>Actinomycetota</taxon>
        <taxon>Actinomycetes</taxon>
        <taxon>Micrococcales</taxon>
        <taxon>Micrococcaceae</taxon>
        <taxon>Citricoccus</taxon>
    </lineage>
</organism>
<reference evidence="2 3" key="1">
    <citation type="submission" date="2023-04" db="EMBL/GenBank/DDBJ databases">
        <title>Funneling lignin-derived compounds into biodiesel using alkali-halophilic Citricoccus sp. P2.</title>
        <authorList>
            <person name="Luo C.-B."/>
        </authorList>
    </citation>
    <scope>NUCLEOTIDE SEQUENCE [LARGE SCALE GENOMIC DNA]</scope>
    <source>
        <strain evidence="2 3">P2</strain>
    </source>
</reference>
<protein>
    <submittedName>
        <fullName evidence="2">ThiF family adenylyltransferase</fullName>
    </submittedName>
</protein>
<dbReference type="SUPFAM" id="SSF69572">
    <property type="entry name" value="Activating enzymes of the ubiquitin-like proteins"/>
    <property type="match status" value="1"/>
</dbReference>
<proteinExistence type="predicted"/>
<dbReference type="InterPro" id="IPR000594">
    <property type="entry name" value="ThiF_NAD_FAD-bd"/>
</dbReference>
<evidence type="ECO:0000259" key="1">
    <source>
        <dbReference type="Pfam" id="PF00899"/>
    </source>
</evidence>
<sequence>MRINPGLSLIITDADPRAGRPLSVRIGTGGRHAQILDPGPEVLRFIRMLREGVVDGAEIRAGQRCGLNATLVHQLLAELVDVLVSTPTSIPQIEETPLPPSYDADFHVGYASLQATEYLAHQGDGDSILLAPRAPSAVLEQRRTASIQVVGLGRTGAALTHILAHAGVGQLLLWDSEQVSYGDTGPTHQAADVGRLRSVAVARRLQPEFPHQTIFPSAHPIRPALAGTLTVVIAHGGITPTILAEARAAEHPLLPVVVRDDDVLVGPWSLPGASPCPLCFAPLREAGTTAQSGESFAVSAAAAGLGAQAVLNRIDGSGWGAPGVAPGVVVRLDAATAAVQTLEVAPAPHCACAQVISASTSSP</sequence>
<feature type="domain" description="THIF-type NAD/FAD binding fold" evidence="1">
    <location>
        <begin position="135"/>
        <end position="216"/>
    </location>
</feature>
<gene>
    <name evidence="2" type="ORF">P8192_09640</name>
</gene>
<dbReference type="Gene3D" id="3.40.50.720">
    <property type="entry name" value="NAD(P)-binding Rossmann-like Domain"/>
    <property type="match status" value="1"/>
</dbReference>
<evidence type="ECO:0000313" key="3">
    <source>
        <dbReference type="Proteomes" id="UP001219037"/>
    </source>
</evidence>
<dbReference type="EMBL" id="CP121252">
    <property type="protein sequence ID" value="WFP15661.1"/>
    <property type="molecule type" value="Genomic_DNA"/>
</dbReference>
<evidence type="ECO:0000313" key="2">
    <source>
        <dbReference type="EMBL" id="WFP15661.1"/>
    </source>
</evidence>
<keyword evidence="2" id="KW-0548">Nucleotidyltransferase</keyword>